<proteinExistence type="predicted"/>
<keyword evidence="2" id="KW-1185">Reference proteome</keyword>
<dbReference type="RefSeq" id="WP_259540629.1">
    <property type="nucleotide sequence ID" value="NZ_JANLCJ010000008.1"/>
</dbReference>
<evidence type="ECO:0008006" key="3">
    <source>
        <dbReference type="Google" id="ProtNLM"/>
    </source>
</evidence>
<dbReference type="Proteomes" id="UP001165586">
    <property type="component" value="Unassembled WGS sequence"/>
</dbReference>
<accession>A0ABT2H6X0</accession>
<gene>
    <name evidence="1" type="ORF">N1032_18190</name>
</gene>
<evidence type="ECO:0000313" key="1">
    <source>
        <dbReference type="EMBL" id="MCS5735674.1"/>
    </source>
</evidence>
<comment type="caution">
    <text evidence="1">The sequence shown here is derived from an EMBL/GenBank/DDBJ whole genome shotgun (WGS) entry which is preliminary data.</text>
</comment>
<reference evidence="1" key="1">
    <citation type="submission" date="2022-08" db="EMBL/GenBank/DDBJ databases">
        <authorList>
            <person name="Deng Y."/>
            <person name="Han X.-F."/>
            <person name="Zhang Y.-Q."/>
        </authorList>
    </citation>
    <scope>NUCLEOTIDE SEQUENCE</scope>
    <source>
        <strain evidence="1">CPCC 203386</strain>
    </source>
</reference>
<name>A0ABT2H6X0_9MICO</name>
<sequence length="48" mass="5060">MLGLSVAELEVLRARGAGPKCHAVGYGVVRYNTADVMRWRSVGAGPTS</sequence>
<organism evidence="1 2">
    <name type="scientific">Herbiconiux daphne</name>
    <dbReference type="NCBI Taxonomy" id="2970914"/>
    <lineage>
        <taxon>Bacteria</taxon>
        <taxon>Bacillati</taxon>
        <taxon>Actinomycetota</taxon>
        <taxon>Actinomycetes</taxon>
        <taxon>Micrococcales</taxon>
        <taxon>Microbacteriaceae</taxon>
        <taxon>Herbiconiux</taxon>
    </lineage>
</organism>
<protein>
    <recommendedName>
        <fullName evidence="3">DNA-binding protein</fullName>
    </recommendedName>
</protein>
<evidence type="ECO:0000313" key="2">
    <source>
        <dbReference type="Proteomes" id="UP001165586"/>
    </source>
</evidence>
<dbReference type="EMBL" id="JANLCJ010000008">
    <property type="protein sequence ID" value="MCS5735674.1"/>
    <property type="molecule type" value="Genomic_DNA"/>
</dbReference>